<dbReference type="OrthoDB" id="5288828at2759"/>
<dbReference type="AlphaFoldDB" id="A0A507ANF7"/>
<keyword evidence="4" id="KW-1185">Reference proteome</keyword>
<reference evidence="3 4" key="1">
    <citation type="submission" date="2019-06" db="EMBL/GenBank/DDBJ databases">
        <title>Draft genome sequence of the filamentous fungus Phialemoniopsis curvata isolated from diesel fuel.</title>
        <authorList>
            <person name="Varaljay V.A."/>
            <person name="Lyon W.J."/>
            <person name="Crouch A.L."/>
            <person name="Drake C.E."/>
            <person name="Hollomon J.M."/>
            <person name="Nadeau L.J."/>
            <person name="Nunn H.S."/>
            <person name="Stevenson B.S."/>
            <person name="Bojanowski C.L."/>
            <person name="Crookes-Goodson W.J."/>
        </authorList>
    </citation>
    <scope>NUCLEOTIDE SEQUENCE [LARGE SCALE GENOMIC DNA]</scope>
    <source>
        <strain evidence="3 4">D216</strain>
    </source>
</reference>
<feature type="compositionally biased region" description="Basic and acidic residues" evidence="1">
    <location>
        <begin position="872"/>
        <end position="886"/>
    </location>
</feature>
<name>A0A507ANF7_9PEZI</name>
<dbReference type="PANTHER" id="PTHR38113">
    <property type="match status" value="1"/>
</dbReference>
<dbReference type="InterPro" id="IPR018744">
    <property type="entry name" value="DUF2293"/>
</dbReference>
<proteinExistence type="predicted"/>
<evidence type="ECO:0000256" key="1">
    <source>
        <dbReference type="SAM" id="MobiDB-lite"/>
    </source>
</evidence>
<dbReference type="GeneID" id="41977876"/>
<organism evidence="3 4">
    <name type="scientific">Thyridium curvatum</name>
    <dbReference type="NCBI Taxonomy" id="1093900"/>
    <lineage>
        <taxon>Eukaryota</taxon>
        <taxon>Fungi</taxon>
        <taxon>Dikarya</taxon>
        <taxon>Ascomycota</taxon>
        <taxon>Pezizomycotina</taxon>
        <taxon>Sordariomycetes</taxon>
        <taxon>Sordariomycetidae</taxon>
        <taxon>Thyridiales</taxon>
        <taxon>Thyridiaceae</taxon>
        <taxon>Thyridium</taxon>
    </lineage>
</organism>
<dbReference type="Pfam" id="PF10056">
    <property type="entry name" value="DUF2293"/>
    <property type="match status" value="1"/>
</dbReference>
<feature type="compositionally biased region" description="Acidic residues" evidence="1">
    <location>
        <begin position="306"/>
        <end position="321"/>
    </location>
</feature>
<sequence>MGREKKAAPGAASGSHAKDRHKKKAVADREWSRPLPAGLDPRRAAPQIKSKHQSYFELVENKDKKKKLEFKITADQNPPPGFEFVPIGNPKLTSACKEISREQDAMIFIVSVCSPARRRKARARNSHKLQPQASTKTNNQLLSHHLNRTGHHIRQTIVEQARAAIGDDPDTVNHQAGVPEPIPETQDEINKQADQAIRDLFPRIPNTDRQMIIEHAFKKGATMNGDPLVGLAKDITLSRRVQLAVLAHIRHNHTRYDDLLRETTYVNARKAVEPLCLDIIVKWRGDEETGRDQLEEILREVIVLSDSEDEDDSGDDDETDDTAISSDSIQEITASTTAAERDALQRTLRHSRPRMERLDKQPRGTLTRPLPRASALVPLDLIAREERRAAKKAQRGFKRYEAVRQARWDEARTRFHLEEGPGRNDQAHAAQRHDMHLPEPGTSYRPEMMHSLGTDSTSSVQSARILRAASLGHSHLPSPFRRSGRGEDQPMHAYHTTSEARVPYASLDGQMASTSLAQSRQSSRLTVGPEDLQDYLVPSIEPASPVANNDNATPVFVRRVSPTESFVQNRRPAAGHAHNASPLHRTPGFDRPLAYPPDGREQPEYIRTSSGITYHPALPRERHASGVVHQGQESPRFMGSRESPGGRSYVRDGATASRPILIDGNAETLRETPHRPIVVDDWPDRHSRVRVLQPPPHQSLHTFTRGNDVDVHRATRLLPAESIFVAREAPLASSLREVARSELDRPPVEFITLNSTSRTAEALDPNQIYRRSPRLLQERVVSRVESVGAPQPPREYEKYGSPMMLDPPREARPASVGGAYFDPALRPRSPALREVRYDERGRVLIPVDSQPPPNQPLPAPAHHPGPSRTRRHDGVYGFERDPPYQY</sequence>
<feature type="domain" description="DUF2293" evidence="2">
    <location>
        <begin position="196"/>
        <end position="284"/>
    </location>
</feature>
<feature type="compositionally biased region" description="Basic and acidic residues" evidence="1">
    <location>
        <begin position="353"/>
        <end position="362"/>
    </location>
</feature>
<feature type="region of interest" description="Disordered" evidence="1">
    <location>
        <begin position="843"/>
        <end position="886"/>
    </location>
</feature>
<dbReference type="PANTHER" id="PTHR38113:SF1">
    <property type="entry name" value="DUF2293 DOMAIN-CONTAINING PROTEIN"/>
    <property type="match status" value="1"/>
</dbReference>
<feature type="region of interest" description="Disordered" evidence="1">
    <location>
        <begin position="1"/>
        <end position="51"/>
    </location>
</feature>
<protein>
    <recommendedName>
        <fullName evidence="2">DUF2293 domain-containing protein</fullName>
    </recommendedName>
</protein>
<accession>A0A507ANF7</accession>
<dbReference type="EMBL" id="SKBQ01000084">
    <property type="protein sequence ID" value="TPX07854.1"/>
    <property type="molecule type" value="Genomic_DNA"/>
</dbReference>
<feature type="region of interest" description="Disordered" evidence="1">
    <location>
        <begin position="783"/>
        <end position="802"/>
    </location>
</feature>
<feature type="region of interest" description="Disordered" evidence="1">
    <location>
        <begin position="305"/>
        <end position="370"/>
    </location>
</feature>
<dbReference type="Proteomes" id="UP000319257">
    <property type="component" value="Unassembled WGS sequence"/>
</dbReference>
<dbReference type="InParanoid" id="A0A507ANF7"/>
<feature type="compositionally biased region" description="Pro residues" evidence="1">
    <location>
        <begin position="849"/>
        <end position="863"/>
    </location>
</feature>
<evidence type="ECO:0000313" key="4">
    <source>
        <dbReference type="Proteomes" id="UP000319257"/>
    </source>
</evidence>
<gene>
    <name evidence="3" type="ORF">E0L32_010429</name>
</gene>
<comment type="caution">
    <text evidence="3">The sequence shown here is derived from an EMBL/GenBank/DDBJ whole genome shotgun (WGS) entry which is preliminary data.</text>
</comment>
<dbReference type="RefSeq" id="XP_030989565.1">
    <property type="nucleotide sequence ID" value="XM_031133046.1"/>
</dbReference>
<evidence type="ECO:0000313" key="3">
    <source>
        <dbReference type="EMBL" id="TPX07854.1"/>
    </source>
</evidence>
<evidence type="ECO:0000259" key="2">
    <source>
        <dbReference type="Pfam" id="PF10056"/>
    </source>
</evidence>
<dbReference type="STRING" id="1093900.A0A507ANF7"/>
<feature type="region of interest" description="Disordered" evidence="1">
    <location>
        <begin position="625"/>
        <end position="652"/>
    </location>
</feature>